<dbReference type="Proteomes" id="UP000033121">
    <property type="component" value="Unassembled WGS sequence"/>
</dbReference>
<dbReference type="AlphaFoldDB" id="A0A0E9N382"/>
<gene>
    <name evidence="1" type="ORF">FPE01S_02_09210</name>
</gene>
<sequence>MFGAKGDGRADDTRPLQLAIDSAVKVSGTLYVPNKYRITNSCLAAAWNGKEYGTFTFKMIGDATWWDVNNRSVIIADFKDGFALGIQRGKGCVVQGINFQGKYVAPKSSYLEMVLGAVPSDTTCLDTRYAVYCAVAVDPVGPKKPSTGGYPRCESLYRGNTSGSTGITIDNCTANGFTVPFITSPNGQTQNAEQLTFSNIRIGDGKFGFVGCQAQERTNLISNVGAWGTLHTLFHFGSYGAGQAGQWMVDRANIAGNVFQIVSRNSSGFYPLTMTRIAAESIVRIGSWYSGVGDVLDLSNIHLKYIDQIGFIPPYHLKGEGLTIRNSNIRYYGLSLPVIVDGKVNWEGKWTRAAVKPDSTYSFDRVGAFTEVQPGQFVDYGDQGSWNSKGFGYHDGKKLYTTPGVTGNYRLNKLK</sequence>
<dbReference type="STRING" id="1220578.FPE01S_02_09210"/>
<comment type="caution">
    <text evidence="1">The sequence shown here is derived from an EMBL/GenBank/DDBJ whole genome shotgun (WGS) entry which is preliminary data.</text>
</comment>
<dbReference type="EMBL" id="BBWV01000002">
    <property type="protein sequence ID" value="GAO43815.1"/>
    <property type="molecule type" value="Genomic_DNA"/>
</dbReference>
<protein>
    <recommendedName>
        <fullName evidence="3">Pectate lyase superfamily protein domain-containing protein</fullName>
    </recommendedName>
</protein>
<evidence type="ECO:0000313" key="1">
    <source>
        <dbReference type="EMBL" id="GAO43815.1"/>
    </source>
</evidence>
<name>A0A0E9N382_9BACT</name>
<evidence type="ECO:0000313" key="2">
    <source>
        <dbReference type="Proteomes" id="UP000033121"/>
    </source>
</evidence>
<dbReference type="Gene3D" id="2.160.20.10">
    <property type="entry name" value="Single-stranded right-handed beta-helix, Pectin lyase-like"/>
    <property type="match status" value="1"/>
</dbReference>
<organism evidence="1 2">
    <name type="scientific">Flavihumibacter petaseus NBRC 106054</name>
    <dbReference type="NCBI Taxonomy" id="1220578"/>
    <lineage>
        <taxon>Bacteria</taxon>
        <taxon>Pseudomonadati</taxon>
        <taxon>Bacteroidota</taxon>
        <taxon>Chitinophagia</taxon>
        <taxon>Chitinophagales</taxon>
        <taxon>Chitinophagaceae</taxon>
        <taxon>Flavihumibacter</taxon>
    </lineage>
</organism>
<proteinExistence type="predicted"/>
<reference evidence="1 2" key="1">
    <citation type="submission" date="2015-04" db="EMBL/GenBank/DDBJ databases">
        <title>Whole genome shotgun sequence of Flavihumibacter petaseus NBRC 106054.</title>
        <authorList>
            <person name="Miyazawa S."/>
            <person name="Hosoyama A."/>
            <person name="Hashimoto M."/>
            <person name="Noguchi M."/>
            <person name="Tsuchikane K."/>
            <person name="Ohji S."/>
            <person name="Yamazoe A."/>
            <person name="Ichikawa N."/>
            <person name="Kimura A."/>
            <person name="Fujita N."/>
        </authorList>
    </citation>
    <scope>NUCLEOTIDE SEQUENCE [LARGE SCALE GENOMIC DNA]</scope>
    <source>
        <strain evidence="1 2">NBRC 106054</strain>
    </source>
</reference>
<dbReference type="InterPro" id="IPR012334">
    <property type="entry name" value="Pectin_lyas_fold"/>
</dbReference>
<dbReference type="InterPro" id="IPR011050">
    <property type="entry name" value="Pectin_lyase_fold/virulence"/>
</dbReference>
<keyword evidence="2" id="KW-1185">Reference proteome</keyword>
<dbReference type="SUPFAM" id="SSF51126">
    <property type="entry name" value="Pectin lyase-like"/>
    <property type="match status" value="1"/>
</dbReference>
<evidence type="ECO:0008006" key="3">
    <source>
        <dbReference type="Google" id="ProtNLM"/>
    </source>
</evidence>
<accession>A0A0E9N382</accession>